<feature type="region of interest" description="Disordered" evidence="1">
    <location>
        <begin position="315"/>
        <end position="337"/>
    </location>
</feature>
<organism evidence="2 3">
    <name type="scientific">Kitasatospora phosalacinea</name>
    <dbReference type="NCBI Taxonomy" id="2065"/>
    <lineage>
        <taxon>Bacteria</taxon>
        <taxon>Bacillati</taxon>
        <taxon>Actinomycetota</taxon>
        <taxon>Actinomycetes</taxon>
        <taxon>Kitasatosporales</taxon>
        <taxon>Streptomycetaceae</taxon>
        <taxon>Kitasatospora</taxon>
    </lineage>
</organism>
<accession>A0A9W6PJW6</accession>
<dbReference type="Gene3D" id="2.130.10.10">
    <property type="entry name" value="YVTN repeat-like/Quinoprotein amine dehydrogenase"/>
    <property type="match status" value="1"/>
</dbReference>
<sequence length="486" mass="50768">MNRALRVLRVLADRPFAEVGAPAAAVADDRRGLLAVAGTAGTAGTSGYRCAVPVAVHRASDLACVALVRARFPVHALAFHPELPLLAIGTGRYDGGYLFEGELLLLDLESGTAVQLFEHWAGRQVLALEWTDGTSLRLLLAPPDDWQDPAALTEGHRAELHRPDWRGLAAGSVTPQELAGPRVPAPRPDGRAGARRLLDGLTDGWQPRGPVRAVAELADGRLLATLPGVLLECRTPTGELAWSVPADGEGGALAVSPDGERAWVCLDRPPALVEVALADGAVVERCPLPVAAVLSPGPDGLPVLAPRTGHRPAVRRRGLVPRPPADGTAPAAGPRPYRQVGPAGFGFPHSWEPGRSHLGGPGVELPDGDLLYAGTVHDGRGLQAGGSFVVRRAPSDGAPRWVFRTDRPATALDVDVDVDGDLAHIAYDDGELVTLATADGTVRRRAPLTLGPIVLRPTALTVPAPGRLLVGTADGRVLDCTYGSAP</sequence>
<comment type="caution">
    <text evidence="2">The sequence shown here is derived from an EMBL/GenBank/DDBJ whole genome shotgun (WGS) entry which is preliminary data.</text>
</comment>
<dbReference type="EMBL" id="BSRX01000040">
    <property type="protein sequence ID" value="GLW57624.1"/>
    <property type="molecule type" value="Genomic_DNA"/>
</dbReference>
<evidence type="ECO:0000256" key="1">
    <source>
        <dbReference type="SAM" id="MobiDB-lite"/>
    </source>
</evidence>
<proteinExistence type="predicted"/>
<dbReference type="AlphaFoldDB" id="A0A9W6PJW6"/>
<evidence type="ECO:0000313" key="2">
    <source>
        <dbReference type="EMBL" id="GLW57624.1"/>
    </source>
</evidence>
<reference evidence="2" key="1">
    <citation type="submission" date="2023-02" db="EMBL/GenBank/DDBJ databases">
        <title>Kitasatospora phosalacinea NBRC 14362.</title>
        <authorList>
            <person name="Ichikawa N."/>
            <person name="Sato H."/>
            <person name="Tonouchi N."/>
        </authorList>
    </citation>
    <scope>NUCLEOTIDE SEQUENCE</scope>
    <source>
        <strain evidence="2">NBRC 14362</strain>
    </source>
</reference>
<protein>
    <submittedName>
        <fullName evidence="2">Uncharacterized protein</fullName>
    </submittedName>
</protein>
<dbReference type="InterPro" id="IPR015943">
    <property type="entry name" value="WD40/YVTN_repeat-like_dom_sf"/>
</dbReference>
<dbReference type="Proteomes" id="UP001165143">
    <property type="component" value="Unassembled WGS sequence"/>
</dbReference>
<name>A0A9W6PJW6_9ACTN</name>
<dbReference type="SUPFAM" id="SSF50969">
    <property type="entry name" value="YVTN repeat-like/Quinoprotein amine dehydrogenase"/>
    <property type="match status" value="1"/>
</dbReference>
<evidence type="ECO:0000313" key="3">
    <source>
        <dbReference type="Proteomes" id="UP001165143"/>
    </source>
</evidence>
<dbReference type="SUPFAM" id="SSF63829">
    <property type="entry name" value="Calcium-dependent phosphotriesterase"/>
    <property type="match status" value="1"/>
</dbReference>
<dbReference type="InterPro" id="IPR011044">
    <property type="entry name" value="Quino_amine_DH_bsu"/>
</dbReference>
<feature type="compositionally biased region" description="Low complexity" evidence="1">
    <location>
        <begin position="325"/>
        <end position="336"/>
    </location>
</feature>
<dbReference type="RefSeq" id="WP_033253696.1">
    <property type="nucleotide sequence ID" value="NZ_BSRX01000040.1"/>
</dbReference>
<dbReference type="OrthoDB" id="3635325at2"/>
<gene>
    <name evidence="2" type="ORF">Kpho01_56350</name>
</gene>